<dbReference type="AlphaFoldDB" id="A0A6V7X5R4"/>
<sequence>MTEELQSFVRIQKISTTQASSSTSTTNSWPFCFFEEAMEL</sequence>
<evidence type="ECO:0000313" key="2">
    <source>
        <dbReference type="EMBL" id="CAD2194686.1"/>
    </source>
</evidence>
<organism evidence="2 3">
    <name type="scientific">Meloidogyne enterolobii</name>
    <name type="common">Root-knot nematode worm</name>
    <name type="synonym">Meloidogyne mayaguensis</name>
    <dbReference type="NCBI Taxonomy" id="390850"/>
    <lineage>
        <taxon>Eukaryota</taxon>
        <taxon>Metazoa</taxon>
        <taxon>Ecdysozoa</taxon>
        <taxon>Nematoda</taxon>
        <taxon>Chromadorea</taxon>
        <taxon>Rhabditida</taxon>
        <taxon>Tylenchina</taxon>
        <taxon>Tylenchomorpha</taxon>
        <taxon>Tylenchoidea</taxon>
        <taxon>Meloidogynidae</taxon>
        <taxon>Meloidogyninae</taxon>
        <taxon>Meloidogyne</taxon>
    </lineage>
</organism>
<comment type="caution">
    <text evidence="2">The sequence shown here is derived from an EMBL/GenBank/DDBJ whole genome shotgun (WGS) entry which is preliminary data.</text>
</comment>
<accession>A0A6V7X5R4</accession>
<dbReference type="Proteomes" id="UP000580250">
    <property type="component" value="Unassembled WGS sequence"/>
</dbReference>
<dbReference type="EMBL" id="CAJEWN010001136">
    <property type="protein sequence ID" value="CAD2194685.1"/>
    <property type="molecule type" value="Genomic_DNA"/>
</dbReference>
<protein>
    <submittedName>
        <fullName evidence="2">Uncharacterized protein</fullName>
    </submittedName>
</protein>
<dbReference type="EMBL" id="CAJEWN010001136">
    <property type="protein sequence ID" value="CAD2194686.1"/>
    <property type="molecule type" value="Genomic_DNA"/>
</dbReference>
<gene>
    <name evidence="1" type="ORF">MENT_LOCUS47713</name>
    <name evidence="2" type="ORF">MENT_LOCUS47714</name>
</gene>
<reference evidence="2 3" key="1">
    <citation type="submission" date="2020-08" db="EMBL/GenBank/DDBJ databases">
        <authorList>
            <person name="Koutsovoulos G."/>
            <person name="Danchin GJ E."/>
        </authorList>
    </citation>
    <scope>NUCLEOTIDE SEQUENCE [LARGE SCALE GENOMIC DNA]</scope>
</reference>
<evidence type="ECO:0000313" key="3">
    <source>
        <dbReference type="Proteomes" id="UP000580250"/>
    </source>
</evidence>
<evidence type="ECO:0000313" key="1">
    <source>
        <dbReference type="EMBL" id="CAD2194685.1"/>
    </source>
</evidence>
<proteinExistence type="predicted"/>
<name>A0A6V7X5R4_MELEN</name>